<dbReference type="EMBL" id="AMZH03001524">
    <property type="protein sequence ID" value="RRT79003.1"/>
    <property type="molecule type" value="Genomic_DNA"/>
</dbReference>
<evidence type="ECO:0000256" key="1">
    <source>
        <dbReference type="SAM" id="Phobius"/>
    </source>
</evidence>
<dbReference type="AlphaFoldDB" id="A0A427AS34"/>
<keyword evidence="1" id="KW-1133">Transmembrane helix</keyword>
<proteinExistence type="predicted"/>
<organism evidence="2 3">
    <name type="scientific">Ensete ventricosum</name>
    <name type="common">Abyssinian banana</name>
    <name type="synonym">Musa ensete</name>
    <dbReference type="NCBI Taxonomy" id="4639"/>
    <lineage>
        <taxon>Eukaryota</taxon>
        <taxon>Viridiplantae</taxon>
        <taxon>Streptophyta</taxon>
        <taxon>Embryophyta</taxon>
        <taxon>Tracheophyta</taxon>
        <taxon>Spermatophyta</taxon>
        <taxon>Magnoliopsida</taxon>
        <taxon>Liliopsida</taxon>
        <taxon>Zingiberales</taxon>
        <taxon>Musaceae</taxon>
        <taxon>Ensete</taxon>
    </lineage>
</organism>
<evidence type="ECO:0000313" key="2">
    <source>
        <dbReference type="EMBL" id="RRT79003.1"/>
    </source>
</evidence>
<evidence type="ECO:0000313" key="3">
    <source>
        <dbReference type="Proteomes" id="UP000287651"/>
    </source>
</evidence>
<gene>
    <name evidence="2" type="ORF">B296_00026203</name>
</gene>
<sequence length="67" mass="7277">MLVGGNSALALAMTVLSNLLGILIKLIILQYLQVIRDSSKSVAEYVDRNRRSFSMISAILLGLVSLL</sequence>
<name>A0A427AS34_ENSVE</name>
<accession>A0A427AS34</accession>
<feature type="transmembrane region" description="Helical" evidence="1">
    <location>
        <begin position="6"/>
        <end position="28"/>
    </location>
</feature>
<protein>
    <submittedName>
        <fullName evidence="2">Uncharacterized protein</fullName>
    </submittedName>
</protein>
<dbReference type="Proteomes" id="UP000287651">
    <property type="component" value="Unassembled WGS sequence"/>
</dbReference>
<keyword evidence="1" id="KW-0472">Membrane</keyword>
<comment type="caution">
    <text evidence="2">The sequence shown here is derived from an EMBL/GenBank/DDBJ whole genome shotgun (WGS) entry which is preliminary data.</text>
</comment>
<keyword evidence="1" id="KW-0812">Transmembrane</keyword>
<reference evidence="2 3" key="1">
    <citation type="journal article" date="2014" name="Agronomy (Basel)">
        <title>A Draft Genome Sequence for Ensete ventricosum, the Drought-Tolerant Tree Against Hunger.</title>
        <authorList>
            <person name="Harrison J."/>
            <person name="Moore K.A."/>
            <person name="Paszkiewicz K."/>
            <person name="Jones T."/>
            <person name="Grant M."/>
            <person name="Ambacheew D."/>
            <person name="Muzemil S."/>
            <person name="Studholme D.J."/>
        </authorList>
    </citation>
    <scope>NUCLEOTIDE SEQUENCE [LARGE SCALE GENOMIC DNA]</scope>
</reference>